<keyword evidence="2" id="KW-1185">Reference proteome</keyword>
<sequence>MAASKTPIYYPGIQISQFLPLFSDIIQVFEKVFKIYHDAEHNKRICGAIFDRVSAVEVKIRSLKFRWDEHRESFTQKNYTVLQKLCVESIEAIFYDLAKEFDSYIDELDLVISVDDECRKLEKQIIRNDIEDLNKYLGNMYISDLNEQNANSCIVFANKFNQMLRFIPFNTQKIGYGSSILNGIRSISCDKPGLSLRHQIHVPNFKVIIQDDKINNEINNKILFNINEVDYKKLNIQIYDDNDNQCISFVIEDKVYQCILPDTKNIEKPQDINPYPPYPLFRMLIQFTFQLIADYRRKNRFEILDISEISGKIFKHYDPYQKPIKKKHSSQIYKKWKNTMIPRVIKVQRMQQGTESSTILLIELDNKNNVINRSKQDNNNRNAKLLANKSSVFFNNVTLALSTFFAFSLDTMSFLNNEDHGYKSYEDHFGHI</sequence>
<evidence type="ECO:0000313" key="1">
    <source>
        <dbReference type="EMBL" id="CAG8701330.1"/>
    </source>
</evidence>
<reference evidence="1" key="1">
    <citation type="submission" date="2021-06" db="EMBL/GenBank/DDBJ databases">
        <authorList>
            <person name="Kallberg Y."/>
            <person name="Tangrot J."/>
            <person name="Rosling A."/>
        </authorList>
    </citation>
    <scope>NUCLEOTIDE SEQUENCE</scope>
    <source>
        <strain evidence="1">MA461A</strain>
    </source>
</reference>
<accession>A0ACA9PCC1</accession>
<evidence type="ECO:0000313" key="2">
    <source>
        <dbReference type="Proteomes" id="UP000789920"/>
    </source>
</evidence>
<dbReference type="Proteomes" id="UP000789920">
    <property type="component" value="Unassembled WGS sequence"/>
</dbReference>
<feature type="non-terminal residue" evidence="1">
    <location>
        <position position="432"/>
    </location>
</feature>
<name>A0ACA9PCC1_9GLOM</name>
<comment type="caution">
    <text evidence="1">The sequence shown here is derived from an EMBL/GenBank/DDBJ whole genome shotgun (WGS) entry which is preliminary data.</text>
</comment>
<proteinExistence type="predicted"/>
<protein>
    <submittedName>
        <fullName evidence="1">23164_t:CDS:1</fullName>
    </submittedName>
</protein>
<organism evidence="1 2">
    <name type="scientific">Racocetra persica</name>
    <dbReference type="NCBI Taxonomy" id="160502"/>
    <lineage>
        <taxon>Eukaryota</taxon>
        <taxon>Fungi</taxon>
        <taxon>Fungi incertae sedis</taxon>
        <taxon>Mucoromycota</taxon>
        <taxon>Glomeromycotina</taxon>
        <taxon>Glomeromycetes</taxon>
        <taxon>Diversisporales</taxon>
        <taxon>Gigasporaceae</taxon>
        <taxon>Racocetra</taxon>
    </lineage>
</organism>
<gene>
    <name evidence="1" type="ORF">RPERSI_LOCUS10040</name>
</gene>
<dbReference type="EMBL" id="CAJVQC010019450">
    <property type="protein sequence ID" value="CAG8701330.1"/>
    <property type="molecule type" value="Genomic_DNA"/>
</dbReference>